<organism evidence="1 2">
    <name type="scientific">Panaeolus cyanescens</name>
    <dbReference type="NCBI Taxonomy" id="181874"/>
    <lineage>
        <taxon>Eukaryota</taxon>
        <taxon>Fungi</taxon>
        <taxon>Dikarya</taxon>
        <taxon>Basidiomycota</taxon>
        <taxon>Agaricomycotina</taxon>
        <taxon>Agaricomycetes</taxon>
        <taxon>Agaricomycetidae</taxon>
        <taxon>Agaricales</taxon>
        <taxon>Agaricineae</taxon>
        <taxon>Galeropsidaceae</taxon>
        <taxon>Panaeolus</taxon>
    </lineage>
</organism>
<dbReference type="EMBL" id="NHTK01000114">
    <property type="protein sequence ID" value="PPR08167.1"/>
    <property type="molecule type" value="Genomic_DNA"/>
</dbReference>
<dbReference type="Proteomes" id="UP000284842">
    <property type="component" value="Unassembled WGS sequence"/>
</dbReference>
<proteinExistence type="predicted"/>
<dbReference type="OrthoDB" id="3104997at2759"/>
<protein>
    <recommendedName>
        <fullName evidence="3">F-box domain-containing protein</fullName>
    </recommendedName>
</protein>
<sequence>MSQAVLIQQNPVFPLEIFSLIVEIIAKSSPHYPSLGSDQLEKLAACSLTCSSLHELCRPQIFRSISVGFNSRSGKKLLRLTGILNAKPIIKTEIVDVFVSFLSSPRDRKLFEQLEKSAHHPATFPAVQRLSIVDGNTFTEGGRIQSRSPGPMPEFAQKFCRELIKSYAKLPTLRSFRNEYNLRAPDIPYIALGCSTLQLTELILVEIYDSDDPKPRSFKVAPLKQLKRLTIEDCSTTFLHILSQSTSISNLTIGGTFDELRSLSIPRCKLETLALYPDDRYEENGLSPAFNLLWKTNRSGFKPISTLRNLSVGVISPGDLLILDEMFADLGQLQSLTINALSYYPKTLDWFSFSDIDGRRHIDKTFPFLTSINFLFWHQPTTTTLDSFASLISTLGNAPHLERVKFTISTVIDKEENPFDDERLFPSLTTIVSSLLQYQALLEVDIHLQFRRGSDLYYSSVLLDDIFLPGLRAKIQHLEQETGVALHASFSPSVCTTLSSWHRERVTHRSAYMVFYPKQFRLSS</sequence>
<evidence type="ECO:0008006" key="3">
    <source>
        <dbReference type="Google" id="ProtNLM"/>
    </source>
</evidence>
<accession>A0A409YYR9</accession>
<dbReference type="AlphaFoldDB" id="A0A409YYR9"/>
<reference evidence="1 2" key="1">
    <citation type="journal article" date="2018" name="Evol. Lett.">
        <title>Horizontal gene cluster transfer increased hallucinogenic mushroom diversity.</title>
        <authorList>
            <person name="Reynolds H.T."/>
            <person name="Vijayakumar V."/>
            <person name="Gluck-Thaler E."/>
            <person name="Korotkin H.B."/>
            <person name="Matheny P.B."/>
            <person name="Slot J.C."/>
        </authorList>
    </citation>
    <scope>NUCLEOTIDE SEQUENCE [LARGE SCALE GENOMIC DNA]</scope>
    <source>
        <strain evidence="1 2">2629</strain>
    </source>
</reference>
<keyword evidence="2" id="KW-1185">Reference proteome</keyword>
<gene>
    <name evidence="1" type="ORF">CVT24_012131</name>
</gene>
<evidence type="ECO:0000313" key="2">
    <source>
        <dbReference type="Proteomes" id="UP000284842"/>
    </source>
</evidence>
<comment type="caution">
    <text evidence="1">The sequence shown here is derived from an EMBL/GenBank/DDBJ whole genome shotgun (WGS) entry which is preliminary data.</text>
</comment>
<evidence type="ECO:0000313" key="1">
    <source>
        <dbReference type="EMBL" id="PPR08167.1"/>
    </source>
</evidence>
<dbReference type="InParanoid" id="A0A409YYR9"/>
<name>A0A409YYR9_9AGAR</name>